<evidence type="ECO:0000313" key="1">
    <source>
        <dbReference type="EMBL" id="EGV27995.1"/>
    </source>
</evidence>
<dbReference type="PATRIC" id="fig|765913.3.peg.4293"/>
<proteinExistence type="predicted"/>
<dbReference type="AlphaFoldDB" id="G2E7F6"/>
<dbReference type="EMBL" id="AFWT01000050">
    <property type="protein sequence ID" value="EGV27995.1"/>
    <property type="molecule type" value="Genomic_DNA"/>
</dbReference>
<gene>
    <name evidence="1" type="ORF">ThidrDRAFT_4219</name>
</gene>
<comment type="caution">
    <text evidence="1">The sequence shown here is derived from an EMBL/GenBank/DDBJ whole genome shotgun (WGS) entry which is preliminary data.</text>
</comment>
<dbReference type="NCBIfam" id="TIGR03573">
    <property type="entry name" value="WbuX"/>
    <property type="match status" value="1"/>
</dbReference>
<keyword evidence="1" id="KW-0808">Transferase</keyword>
<dbReference type="eggNOG" id="COG0037">
    <property type="taxonomic scope" value="Bacteria"/>
</dbReference>
<dbReference type="Proteomes" id="UP000004200">
    <property type="component" value="Unassembled WGS sequence"/>
</dbReference>
<dbReference type="SUPFAM" id="SSF52402">
    <property type="entry name" value="Adenine nucleotide alpha hydrolases-like"/>
    <property type="match status" value="1"/>
</dbReference>
<dbReference type="RefSeq" id="WP_007042932.1">
    <property type="nucleotide sequence ID" value="NZ_AFWT01000050.1"/>
</dbReference>
<dbReference type="GO" id="GO:0016740">
    <property type="term" value="F:transferase activity"/>
    <property type="evidence" value="ECO:0007669"/>
    <property type="project" value="UniProtKB-KW"/>
</dbReference>
<dbReference type="STRING" id="765913.ThidrDRAFT_4219"/>
<dbReference type="OrthoDB" id="9765475at2"/>
<dbReference type="InterPro" id="IPR020022">
    <property type="entry name" value="N-acetyl_sugar_amidoTrfase"/>
</dbReference>
<name>G2E7F6_9GAMM</name>
<sequence length="397" mass="46702">MARYGLPDHVEFCTRCVQSNQKVVPSIVQRDTKEGSKSTLIFQDGVCLPCRIHEAKVNSIDWNFREQELLKLLDRYRSSNGNWDCIVPGSGGKDSIFQAHILKTKYGMNPLTVTWAPHLYTDVGRRNFDRWIRKGGFDNMLFTPDGERHGLLTRLAFKNLFHPFQPFIFGQRNYVMHISRQLGIKLIFFGENPAEYGGFRGEEDSPKMSKRYYVDSDRSSMRISGLSLDELKNEKKIDQYALRYYLPLTEEEYSKFSPAPHWLGYYVNFHPQSNYYYAQEHVGFETNDQRTEGTYSRYNSIDDKLDGFHYWCGYIKFGIGRATHEASQEIRNGDLTREEGVSLVRKYDGEFPARYFKEILEYIQMDEEEFFNLADSFRPEHLWVKSNSDWQLRHRVS</sequence>
<protein>
    <submittedName>
        <fullName evidence="1">N-acetyl sugar amidotransferase</fullName>
    </submittedName>
</protein>
<organism evidence="1 2">
    <name type="scientific">Thiorhodococcus drewsii AZ1</name>
    <dbReference type="NCBI Taxonomy" id="765913"/>
    <lineage>
        <taxon>Bacteria</taxon>
        <taxon>Pseudomonadati</taxon>
        <taxon>Pseudomonadota</taxon>
        <taxon>Gammaproteobacteria</taxon>
        <taxon>Chromatiales</taxon>
        <taxon>Chromatiaceae</taxon>
        <taxon>Thiorhodococcus</taxon>
    </lineage>
</organism>
<evidence type="ECO:0000313" key="2">
    <source>
        <dbReference type="Proteomes" id="UP000004200"/>
    </source>
</evidence>
<keyword evidence="2" id="KW-1185">Reference proteome</keyword>
<reference evidence="1 2" key="1">
    <citation type="submission" date="2011-06" db="EMBL/GenBank/DDBJ databases">
        <title>The draft genome of Thiorhodococcus drewsii AZ1.</title>
        <authorList>
            <consortium name="US DOE Joint Genome Institute (JGI-PGF)"/>
            <person name="Lucas S."/>
            <person name="Han J."/>
            <person name="Lapidus A."/>
            <person name="Cheng J.-F."/>
            <person name="Goodwin L."/>
            <person name="Pitluck S."/>
            <person name="Peters L."/>
            <person name="Land M.L."/>
            <person name="Hauser L."/>
            <person name="Vogl K."/>
            <person name="Liu Z."/>
            <person name="Imhoff J."/>
            <person name="Thiel V."/>
            <person name="Frigaard N.-U."/>
            <person name="Bryant D.A."/>
            <person name="Woyke T.J."/>
        </authorList>
    </citation>
    <scope>NUCLEOTIDE SEQUENCE [LARGE SCALE GENOMIC DNA]</scope>
    <source>
        <strain evidence="1 2">AZ1</strain>
    </source>
</reference>
<accession>G2E7F6</accession>